<evidence type="ECO:0000313" key="4">
    <source>
        <dbReference type="Proteomes" id="UP001217089"/>
    </source>
</evidence>
<name>A0ABQ9E767_TEGGR</name>
<feature type="compositionally biased region" description="Acidic residues" evidence="2">
    <location>
        <begin position="36"/>
        <end position="55"/>
    </location>
</feature>
<gene>
    <name evidence="3" type="ORF">KUTeg_023218</name>
</gene>
<organism evidence="3 4">
    <name type="scientific">Tegillarca granosa</name>
    <name type="common">Malaysian cockle</name>
    <name type="synonym">Anadara granosa</name>
    <dbReference type="NCBI Taxonomy" id="220873"/>
    <lineage>
        <taxon>Eukaryota</taxon>
        <taxon>Metazoa</taxon>
        <taxon>Spiralia</taxon>
        <taxon>Lophotrochozoa</taxon>
        <taxon>Mollusca</taxon>
        <taxon>Bivalvia</taxon>
        <taxon>Autobranchia</taxon>
        <taxon>Pteriomorphia</taxon>
        <taxon>Arcoida</taxon>
        <taxon>Arcoidea</taxon>
        <taxon>Arcidae</taxon>
        <taxon>Tegillarca</taxon>
    </lineage>
</organism>
<reference evidence="3 4" key="1">
    <citation type="submission" date="2022-12" db="EMBL/GenBank/DDBJ databases">
        <title>Chromosome-level genome of Tegillarca granosa.</title>
        <authorList>
            <person name="Kim J."/>
        </authorList>
    </citation>
    <scope>NUCLEOTIDE SEQUENCE [LARGE SCALE GENOMIC DNA]</scope>
    <source>
        <strain evidence="3">Teg-2019</strain>
        <tissue evidence="3">Adductor muscle</tissue>
    </source>
</reference>
<dbReference type="EMBL" id="JARBDR010000921">
    <property type="protein sequence ID" value="KAJ8299158.1"/>
    <property type="molecule type" value="Genomic_DNA"/>
</dbReference>
<keyword evidence="4" id="KW-1185">Reference proteome</keyword>
<feature type="region of interest" description="Disordered" evidence="2">
    <location>
        <begin position="83"/>
        <end position="113"/>
    </location>
</feature>
<keyword evidence="1" id="KW-0175">Coiled coil</keyword>
<proteinExistence type="predicted"/>
<dbReference type="Proteomes" id="UP001217089">
    <property type="component" value="Unassembled WGS sequence"/>
</dbReference>
<accession>A0ABQ9E767</accession>
<comment type="caution">
    <text evidence="3">The sequence shown here is derived from an EMBL/GenBank/DDBJ whole genome shotgun (WGS) entry which is preliminary data.</text>
</comment>
<evidence type="ECO:0000313" key="3">
    <source>
        <dbReference type="EMBL" id="KAJ8299158.1"/>
    </source>
</evidence>
<feature type="compositionally biased region" description="Basic and acidic residues" evidence="2">
    <location>
        <begin position="85"/>
        <end position="98"/>
    </location>
</feature>
<feature type="region of interest" description="Disordered" evidence="2">
    <location>
        <begin position="451"/>
        <end position="479"/>
    </location>
</feature>
<evidence type="ECO:0000256" key="2">
    <source>
        <dbReference type="SAM" id="MobiDB-lite"/>
    </source>
</evidence>
<sequence>MTGKLKSVDGKLAGLPSTAAVLGEIEWNEEGQILQSEEDLDYDDSTFEETYETEDESKKKTSPVVVATAAGKTVKIINGKQVITKTEEGTTDSPRDRPSSVMDTAHPSGPDVGVMKVTSVSDASDVGDTEVTATIVDGAPVLEHEGLVAPSSSPTQTNMQENLKLHQEEALRRLQELEAQMVGGENINNQEVKERHKKRKLVADEQKQRLAEAIAKMDDDFIMLQIYDNVQDELKAKNYVLENEKNKVESLERDIIDIQSEFQFERIDYLDTIRQQEKQIQLLQGILDKIHPCLRRDCNYYNLDRIKMECKYDEEEKKWILPRMLIQTTALPVAEGVMPGGRGTDPRARSRPMMNGDVQASIYDNEEDRFRDKLMRKGDKSQYFESRRQSQLLNGADPANKINMMEIKQTYAKPVSQPVTNGYSNHDDVSNGLRAAQVHGALIETDNLVRRPSRLEALPSVGGQGGKKSKKKRSGLEPL</sequence>
<evidence type="ECO:0000256" key="1">
    <source>
        <dbReference type="SAM" id="Coils"/>
    </source>
</evidence>
<feature type="coiled-coil region" evidence="1">
    <location>
        <begin position="160"/>
        <end position="187"/>
    </location>
</feature>
<feature type="coiled-coil region" evidence="1">
    <location>
        <begin position="227"/>
        <end position="261"/>
    </location>
</feature>
<feature type="region of interest" description="Disordered" evidence="2">
    <location>
        <begin position="30"/>
        <end position="62"/>
    </location>
</feature>
<protein>
    <submittedName>
        <fullName evidence="3">Uncharacterized protein</fullName>
    </submittedName>
</protein>